<accession>A0A506UE18</accession>
<keyword evidence="10" id="KW-1185">Reference proteome</keyword>
<dbReference type="InterPro" id="IPR036522">
    <property type="entry name" value="MoaC_sf"/>
</dbReference>
<keyword evidence="4 7" id="KW-0501">Molybdenum cofactor biosynthesis</keyword>
<comment type="caution">
    <text evidence="9">The sequence shown here is derived from an EMBL/GenBank/DDBJ whole genome shotgun (WGS) entry which is preliminary data.</text>
</comment>
<gene>
    <name evidence="7 9" type="primary">moaC</name>
    <name evidence="9" type="ORF">FJU11_04030</name>
</gene>
<evidence type="ECO:0000256" key="2">
    <source>
        <dbReference type="ARBA" id="ARBA00005046"/>
    </source>
</evidence>
<dbReference type="InterPro" id="IPR002820">
    <property type="entry name" value="Mopterin_CF_biosynth-C_dom"/>
</dbReference>
<feature type="active site" evidence="7">
    <location>
        <position position="129"/>
    </location>
</feature>
<dbReference type="PANTHER" id="PTHR22960">
    <property type="entry name" value="MOLYBDOPTERIN COFACTOR SYNTHESIS PROTEIN A"/>
    <property type="match status" value="1"/>
</dbReference>
<evidence type="ECO:0000313" key="10">
    <source>
        <dbReference type="Proteomes" id="UP000320314"/>
    </source>
</evidence>
<dbReference type="InterPro" id="IPR050105">
    <property type="entry name" value="MoCo_biosynth_MoaA/MoaC"/>
</dbReference>
<protein>
    <recommendedName>
        <fullName evidence="3 7">Cyclic pyranopterin monophosphate synthase</fullName>
        <ecNumber evidence="3 7">4.6.1.17</ecNumber>
    </recommendedName>
    <alternativeName>
        <fullName evidence="7">Molybdenum cofactor biosynthesis protein C</fullName>
    </alternativeName>
</protein>
<dbReference type="InterPro" id="IPR047594">
    <property type="entry name" value="MoaC_bact/euk"/>
</dbReference>
<dbReference type="SUPFAM" id="SSF55040">
    <property type="entry name" value="Molybdenum cofactor biosynthesis protein C, MoaC"/>
    <property type="match status" value="1"/>
</dbReference>
<dbReference type="NCBIfam" id="NF006870">
    <property type="entry name" value="PRK09364.1"/>
    <property type="match status" value="1"/>
</dbReference>
<proteinExistence type="inferred from homology"/>
<comment type="catalytic activity">
    <reaction evidence="1 7">
        <text>(8S)-3',8-cyclo-7,8-dihydroguanosine 5'-triphosphate = cyclic pyranopterin phosphate + diphosphate</text>
        <dbReference type="Rhea" id="RHEA:49580"/>
        <dbReference type="ChEBI" id="CHEBI:33019"/>
        <dbReference type="ChEBI" id="CHEBI:59648"/>
        <dbReference type="ChEBI" id="CHEBI:131766"/>
        <dbReference type="EC" id="4.6.1.17"/>
    </reaction>
</comment>
<comment type="similarity">
    <text evidence="7">Belongs to the MoaC family.</text>
</comment>
<dbReference type="AlphaFoldDB" id="A0A506UE18"/>
<dbReference type="GO" id="GO:0061799">
    <property type="term" value="F:cyclic pyranopterin monophosphate synthase activity"/>
    <property type="evidence" value="ECO:0007669"/>
    <property type="project" value="UniProtKB-UniRule"/>
</dbReference>
<evidence type="ECO:0000256" key="7">
    <source>
        <dbReference type="HAMAP-Rule" id="MF_01224"/>
    </source>
</evidence>
<sequence length="165" mass="17022">MADALSHIDANGTADMVDVGGKAETERVAVAEGSVFMKPETLELIRSGNAKKGDVIGTARIAGIMAAKNTASLIPLCHPLMLTKVGVAITERDDGAGLRVEATVRLSGRTGVEMEALTAVSIACLTIYDMAKAADKGMEIGETRLLSKSGGKSGDWSRAASTGET</sequence>
<evidence type="ECO:0000256" key="3">
    <source>
        <dbReference type="ARBA" id="ARBA00012575"/>
    </source>
</evidence>
<feature type="binding site" evidence="7">
    <location>
        <begin position="114"/>
        <end position="115"/>
    </location>
    <ligand>
        <name>substrate</name>
    </ligand>
</feature>
<comment type="function">
    <text evidence="6 7">Catalyzes the conversion of (8S)-3',8-cyclo-7,8-dihydroguanosine 5'-triphosphate to cyclic pyranopterin monophosphate (cPMP).</text>
</comment>
<dbReference type="NCBIfam" id="TIGR00581">
    <property type="entry name" value="moaC"/>
    <property type="match status" value="1"/>
</dbReference>
<feature type="binding site" evidence="7">
    <location>
        <begin position="76"/>
        <end position="78"/>
    </location>
    <ligand>
        <name>substrate</name>
    </ligand>
</feature>
<name>A0A506UE18_9HYPH</name>
<evidence type="ECO:0000256" key="5">
    <source>
        <dbReference type="ARBA" id="ARBA00023239"/>
    </source>
</evidence>
<dbReference type="EC" id="4.6.1.17" evidence="3 7"/>
<dbReference type="UniPathway" id="UPA00344"/>
<dbReference type="InterPro" id="IPR023045">
    <property type="entry name" value="MoaC"/>
</dbReference>
<dbReference type="GO" id="GO:0006777">
    <property type="term" value="P:Mo-molybdopterin cofactor biosynthetic process"/>
    <property type="evidence" value="ECO:0007669"/>
    <property type="project" value="UniProtKB-UniRule"/>
</dbReference>
<dbReference type="Proteomes" id="UP000320314">
    <property type="component" value="Unassembled WGS sequence"/>
</dbReference>
<dbReference type="HAMAP" id="MF_01224_B">
    <property type="entry name" value="MoaC_B"/>
    <property type="match status" value="1"/>
</dbReference>
<comment type="pathway">
    <text evidence="2 7">Cofactor biosynthesis; molybdopterin biosynthesis.</text>
</comment>
<evidence type="ECO:0000256" key="4">
    <source>
        <dbReference type="ARBA" id="ARBA00023150"/>
    </source>
</evidence>
<evidence type="ECO:0000256" key="6">
    <source>
        <dbReference type="ARBA" id="ARBA00055087"/>
    </source>
</evidence>
<dbReference type="RefSeq" id="WP_141165734.1">
    <property type="nucleotide sequence ID" value="NZ_VHLH01000004.1"/>
</dbReference>
<evidence type="ECO:0000313" key="9">
    <source>
        <dbReference type="EMBL" id="TPW31371.1"/>
    </source>
</evidence>
<comment type="subunit">
    <text evidence="7">Homohexamer; trimer of dimers.</text>
</comment>
<dbReference type="EMBL" id="VHLH01000004">
    <property type="protein sequence ID" value="TPW31371.1"/>
    <property type="molecule type" value="Genomic_DNA"/>
</dbReference>
<organism evidence="9 10">
    <name type="scientific">Pararhizobium mangrovi</name>
    <dbReference type="NCBI Taxonomy" id="2590452"/>
    <lineage>
        <taxon>Bacteria</taxon>
        <taxon>Pseudomonadati</taxon>
        <taxon>Pseudomonadota</taxon>
        <taxon>Alphaproteobacteria</taxon>
        <taxon>Hyphomicrobiales</taxon>
        <taxon>Rhizobiaceae</taxon>
        <taxon>Rhizobium/Agrobacterium group</taxon>
        <taxon>Pararhizobium</taxon>
    </lineage>
</organism>
<dbReference type="OrthoDB" id="9794429at2"/>
<evidence type="ECO:0000256" key="1">
    <source>
        <dbReference type="ARBA" id="ARBA00001637"/>
    </source>
</evidence>
<dbReference type="CDD" id="cd01420">
    <property type="entry name" value="MoaC_PE"/>
    <property type="match status" value="1"/>
</dbReference>
<feature type="domain" description="Molybdopterin cofactor biosynthesis C (MoaC)" evidence="8">
    <location>
        <begin position="16"/>
        <end position="151"/>
    </location>
</feature>
<reference evidence="9 10" key="1">
    <citation type="submission" date="2019-06" db="EMBL/GenBank/DDBJ databases">
        <authorList>
            <person name="Li M."/>
        </authorList>
    </citation>
    <scope>NUCLEOTIDE SEQUENCE [LARGE SCALE GENOMIC DNA]</scope>
    <source>
        <strain evidence="9 10">BGMRC6574</strain>
    </source>
</reference>
<dbReference type="Pfam" id="PF01967">
    <property type="entry name" value="MoaC"/>
    <property type="match status" value="1"/>
</dbReference>
<dbReference type="Gene3D" id="3.30.70.640">
    <property type="entry name" value="Molybdopterin cofactor biosynthesis C (MoaC) domain"/>
    <property type="match status" value="1"/>
</dbReference>
<keyword evidence="5 7" id="KW-0456">Lyase</keyword>
<evidence type="ECO:0000259" key="8">
    <source>
        <dbReference type="Pfam" id="PF01967"/>
    </source>
</evidence>